<evidence type="ECO:0000256" key="7">
    <source>
        <dbReference type="RuleBase" id="RU003879"/>
    </source>
</evidence>
<dbReference type="PANTHER" id="PTHR30558">
    <property type="entry name" value="EXBD MEMBRANE COMPONENT OF PMF-DRIVEN MACROMOLECULE IMPORT SYSTEM"/>
    <property type="match status" value="1"/>
</dbReference>
<dbReference type="EMBL" id="UAUU01000011">
    <property type="protein sequence ID" value="SPZ91899.1"/>
    <property type="molecule type" value="Genomic_DNA"/>
</dbReference>
<evidence type="ECO:0000256" key="2">
    <source>
        <dbReference type="ARBA" id="ARBA00005811"/>
    </source>
</evidence>
<dbReference type="GO" id="GO:0015031">
    <property type="term" value="P:protein transport"/>
    <property type="evidence" value="ECO:0007669"/>
    <property type="project" value="UniProtKB-KW"/>
</dbReference>
<keyword evidence="7" id="KW-0813">Transport</keyword>
<accession>A0A2X2LEU8</accession>
<evidence type="ECO:0000313" key="9">
    <source>
        <dbReference type="Proteomes" id="UP000251241"/>
    </source>
</evidence>
<organism evidence="8 9">
    <name type="scientific">Sphingobacterium multivorum</name>
    <dbReference type="NCBI Taxonomy" id="28454"/>
    <lineage>
        <taxon>Bacteria</taxon>
        <taxon>Pseudomonadati</taxon>
        <taxon>Bacteroidota</taxon>
        <taxon>Sphingobacteriia</taxon>
        <taxon>Sphingobacteriales</taxon>
        <taxon>Sphingobacteriaceae</taxon>
        <taxon>Sphingobacterium</taxon>
    </lineage>
</organism>
<protein>
    <submittedName>
        <fullName evidence="8">Biopolymer transport protein ExbD/TolR</fullName>
    </submittedName>
</protein>
<evidence type="ECO:0000256" key="1">
    <source>
        <dbReference type="ARBA" id="ARBA00004162"/>
    </source>
</evidence>
<evidence type="ECO:0000256" key="5">
    <source>
        <dbReference type="ARBA" id="ARBA00022989"/>
    </source>
</evidence>
<evidence type="ECO:0000256" key="4">
    <source>
        <dbReference type="ARBA" id="ARBA00022692"/>
    </source>
</evidence>
<proteinExistence type="inferred from homology"/>
<dbReference type="GO" id="GO:0022857">
    <property type="term" value="F:transmembrane transporter activity"/>
    <property type="evidence" value="ECO:0007669"/>
    <property type="project" value="InterPro"/>
</dbReference>
<evidence type="ECO:0000313" key="8">
    <source>
        <dbReference type="EMBL" id="SPZ91899.1"/>
    </source>
</evidence>
<dbReference type="AlphaFoldDB" id="A0A2X2LEU8"/>
<dbReference type="RefSeq" id="WP_070566193.1">
    <property type="nucleotide sequence ID" value="NZ_CP068089.1"/>
</dbReference>
<keyword evidence="7" id="KW-0653">Protein transport</keyword>
<keyword evidence="3" id="KW-1003">Cell membrane</keyword>
<gene>
    <name evidence="8" type="ORF">NCTC11343_03943</name>
</gene>
<dbReference type="InterPro" id="IPR003400">
    <property type="entry name" value="ExbD"/>
</dbReference>
<dbReference type="PANTHER" id="PTHR30558:SF3">
    <property type="entry name" value="BIOPOLYMER TRANSPORT PROTEIN EXBD-RELATED"/>
    <property type="match status" value="1"/>
</dbReference>
<comment type="subcellular location">
    <subcellularLocation>
        <location evidence="1">Cell membrane</location>
        <topology evidence="1">Single-pass membrane protein</topology>
    </subcellularLocation>
    <subcellularLocation>
        <location evidence="7">Cell membrane</location>
        <topology evidence="7">Single-pass type II membrane protein</topology>
    </subcellularLocation>
</comment>
<sequence length="178" mass="19958">MAELNQKTQETGKKKIRSRKMAPKVDLTAMVDLAFLLITFFMLTTTLNKPSAMDIAMPDKTKSAIESSVLIDENRTATLILGEGKFMWYHGDFKKPISSSQIPVDIDKGLSAVIAQLKAKISTMPNTKDMIVLIKPSKEARTKDVIQTIDHLKDQHIARYVISKTQIEEEKQLLAALQ</sequence>
<keyword evidence="4 7" id="KW-0812">Transmembrane</keyword>
<comment type="similarity">
    <text evidence="2 7">Belongs to the ExbD/TolR family.</text>
</comment>
<dbReference type="Proteomes" id="UP000251241">
    <property type="component" value="Unassembled WGS sequence"/>
</dbReference>
<dbReference type="GeneID" id="97182274"/>
<evidence type="ECO:0000256" key="6">
    <source>
        <dbReference type="ARBA" id="ARBA00023136"/>
    </source>
</evidence>
<name>A0A2X2LEU8_SPHMU</name>
<evidence type="ECO:0000256" key="3">
    <source>
        <dbReference type="ARBA" id="ARBA00022475"/>
    </source>
</evidence>
<reference evidence="8 9" key="1">
    <citation type="submission" date="2018-06" db="EMBL/GenBank/DDBJ databases">
        <authorList>
            <consortium name="Pathogen Informatics"/>
            <person name="Doyle S."/>
        </authorList>
    </citation>
    <scope>NUCLEOTIDE SEQUENCE [LARGE SCALE GENOMIC DNA]</scope>
    <source>
        <strain evidence="8 9">NCTC11343</strain>
    </source>
</reference>
<dbReference type="GO" id="GO:0005886">
    <property type="term" value="C:plasma membrane"/>
    <property type="evidence" value="ECO:0007669"/>
    <property type="project" value="UniProtKB-SubCell"/>
</dbReference>
<keyword evidence="6" id="KW-0472">Membrane</keyword>
<keyword evidence="5" id="KW-1133">Transmembrane helix</keyword>
<dbReference type="Pfam" id="PF02472">
    <property type="entry name" value="ExbD"/>
    <property type="match status" value="1"/>
</dbReference>